<accession>A0A385EC58</accession>
<sequence>MPKPTKADAYENIRFVVFDALIARMPRGSYDYLEEAAVVAAEALKNPAFAWVFEVLAEKEDAPS</sequence>
<gene>
    <name evidence="1" type="ORF">CcrBL9_gp450</name>
</gene>
<keyword evidence="2" id="KW-1185">Reference proteome</keyword>
<protein>
    <submittedName>
        <fullName evidence="1">Uncharacterized protein</fullName>
    </submittedName>
</protein>
<proteinExistence type="predicted"/>
<dbReference type="EMBL" id="MH588546">
    <property type="protein sequence ID" value="AXQ69474.1"/>
    <property type="molecule type" value="Genomic_DNA"/>
</dbReference>
<evidence type="ECO:0000313" key="1">
    <source>
        <dbReference type="EMBL" id="AXQ69474.1"/>
    </source>
</evidence>
<evidence type="ECO:0000313" key="2">
    <source>
        <dbReference type="Proteomes" id="UP000259421"/>
    </source>
</evidence>
<dbReference type="Proteomes" id="UP000259421">
    <property type="component" value="Segment"/>
</dbReference>
<reference evidence="2" key="1">
    <citation type="submission" date="2018-07" db="EMBL/GenBank/DDBJ databases">
        <title>Giant CbK-like Caulobacter bacteriophages have genetically divergent genomes.</title>
        <authorList>
            <person name="Wilson K.M."/>
            <person name="Ely B."/>
        </authorList>
    </citation>
    <scope>NUCLEOTIDE SEQUENCE [LARGE SCALE GENOMIC DNA]</scope>
</reference>
<name>A0A385EC58_9CAUD</name>
<organism evidence="1 2">
    <name type="scientific">Caulobacter phage CcrBL9</name>
    <dbReference type="NCBI Taxonomy" id="2283270"/>
    <lineage>
        <taxon>Viruses</taxon>
        <taxon>Duplodnaviria</taxon>
        <taxon>Heunggongvirae</taxon>
        <taxon>Uroviricota</taxon>
        <taxon>Caudoviricetes</taxon>
        <taxon>Jeanschmidtviridae</taxon>
        <taxon>Bertelyvirus</taxon>
        <taxon>Bertelyvirus BL9</taxon>
    </lineage>
</organism>
<reference evidence="1 2" key="2">
    <citation type="submission" date="2018-09" db="EMBL/GenBank/DDBJ databases">
        <title>Giant CbK-like Caulobacter bacteriophages have genetically divergent genomes.</title>
        <authorList>
            <person name="Wilson K."/>
            <person name="Ely B."/>
        </authorList>
    </citation>
    <scope>NUCLEOTIDE SEQUENCE [LARGE SCALE GENOMIC DNA]</scope>
</reference>